<protein>
    <submittedName>
        <fullName evidence="3">Uncharacterized SAM-binding protein YcdF (DUF218 family)</fullName>
    </submittedName>
</protein>
<keyword evidence="1" id="KW-1133">Transmembrane helix</keyword>
<comment type="caution">
    <text evidence="3">The sequence shown here is derived from an EMBL/GenBank/DDBJ whole genome shotgun (WGS) entry which is preliminary data.</text>
</comment>
<sequence length="212" mass="22859">MIVPEDNLRNAPGAAGSGRRTLVVVAVAVLAAAFVWVAWVHGQIQWYATHDQAQRADAIAVFGAAEYDGRPSPVLRARLDHGLELYQRGLAPLIITLGGGDPAEQHSEGGVGHDYLLAHGVPESAIIAETQSGNTGQSARRLAQIARTNHLRRILAVSDGTHLFRIHALCTHDGLDVFTSPRPVGRAIPLSESFSRTAHEIASYTAWRLHLH</sequence>
<dbReference type="GO" id="GO:0005886">
    <property type="term" value="C:plasma membrane"/>
    <property type="evidence" value="ECO:0007669"/>
    <property type="project" value="TreeGrafter"/>
</dbReference>
<organism evidence="3 4">
    <name type="scientific">Acidipila rosea</name>
    <dbReference type="NCBI Taxonomy" id="768535"/>
    <lineage>
        <taxon>Bacteria</taxon>
        <taxon>Pseudomonadati</taxon>
        <taxon>Acidobacteriota</taxon>
        <taxon>Terriglobia</taxon>
        <taxon>Terriglobales</taxon>
        <taxon>Acidobacteriaceae</taxon>
        <taxon>Acidipila</taxon>
    </lineage>
</organism>
<dbReference type="Pfam" id="PF02698">
    <property type="entry name" value="DUF218"/>
    <property type="match status" value="1"/>
</dbReference>
<dbReference type="InterPro" id="IPR014729">
    <property type="entry name" value="Rossmann-like_a/b/a_fold"/>
</dbReference>
<feature type="domain" description="DUF218" evidence="2">
    <location>
        <begin position="57"/>
        <end position="197"/>
    </location>
</feature>
<accession>A0A4R1L6D0</accession>
<dbReference type="RefSeq" id="WP_131996534.1">
    <property type="nucleotide sequence ID" value="NZ_SMGK01000003.1"/>
</dbReference>
<dbReference type="EMBL" id="SMGK01000003">
    <property type="protein sequence ID" value="TCK72747.1"/>
    <property type="molecule type" value="Genomic_DNA"/>
</dbReference>
<dbReference type="InterPro" id="IPR003848">
    <property type="entry name" value="DUF218"/>
</dbReference>
<feature type="transmembrane region" description="Helical" evidence="1">
    <location>
        <begin position="21"/>
        <end position="39"/>
    </location>
</feature>
<dbReference type="PANTHER" id="PTHR30336">
    <property type="entry name" value="INNER MEMBRANE PROTEIN, PROBABLE PERMEASE"/>
    <property type="match status" value="1"/>
</dbReference>
<proteinExistence type="predicted"/>
<evidence type="ECO:0000259" key="2">
    <source>
        <dbReference type="Pfam" id="PF02698"/>
    </source>
</evidence>
<evidence type="ECO:0000313" key="4">
    <source>
        <dbReference type="Proteomes" id="UP000295210"/>
    </source>
</evidence>
<keyword evidence="1" id="KW-0812">Transmembrane</keyword>
<evidence type="ECO:0000256" key="1">
    <source>
        <dbReference type="SAM" id="Phobius"/>
    </source>
</evidence>
<reference evidence="3 4" key="1">
    <citation type="submission" date="2019-03" db="EMBL/GenBank/DDBJ databases">
        <title>Genomic Encyclopedia of Type Strains, Phase IV (KMG-IV): sequencing the most valuable type-strain genomes for metagenomic binning, comparative biology and taxonomic classification.</title>
        <authorList>
            <person name="Goeker M."/>
        </authorList>
    </citation>
    <scope>NUCLEOTIDE SEQUENCE [LARGE SCALE GENOMIC DNA]</scope>
    <source>
        <strain evidence="3 4">DSM 103428</strain>
    </source>
</reference>
<dbReference type="Gene3D" id="3.40.50.620">
    <property type="entry name" value="HUPs"/>
    <property type="match status" value="1"/>
</dbReference>
<keyword evidence="1" id="KW-0472">Membrane</keyword>
<gene>
    <name evidence="3" type="ORF">C7378_2337</name>
</gene>
<evidence type="ECO:0000313" key="3">
    <source>
        <dbReference type="EMBL" id="TCK72747.1"/>
    </source>
</evidence>
<keyword evidence="4" id="KW-1185">Reference proteome</keyword>
<dbReference type="Proteomes" id="UP000295210">
    <property type="component" value="Unassembled WGS sequence"/>
</dbReference>
<dbReference type="AlphaFoldDB" id="A0A4R1L6D0"/>
<dbReference type="PANTHER" id="PTHR30336:SF20">
    <property type="entry name" value="DUF218 DOMAIN-CONTAINING PROTEIN"/>
    <property type="match status" value="1"/>
</dbReference>
<dbReference type="OrthoDB" id="9782395at2"/>
<name>A0A4R1L6D0_9BACT</name>
<dbReference type="CDD" id="cd06259">
    <property type="entry name" value="YdcF-like"/>
    <property type="match status" value="1"/>
</dbReference>
<dbReference type="InterPro" id="IPR051599">
    <property type="entry name" value="Cell_Envelope_Assoc"/>
</dbReference>